<keyword evidence="1" id="KW-0812">Transmembrane</keyword>
<accession>A0ABT2A0I4</accession>
<dbReference type="RefSeq" id="WP_258843528.1">
    <property type="nucleotide sequence ID" value="NZ_JANUGX010000001.1"/>
</dbReference>
<evidence type="ECO:0008006" key="4">
    <source>
        <dbReference type="Google" id="ProtNLM"/>
    </source>
</evidence>
<protein>
    <recommendedName>
        <fullName evidence="4">TM2 domain-containing protein</fullName>
    </recommendedName>
</protein>
<feature type="transmembrane region" description="Helical" evidence="1">
    <location>
        <begin position="30"/>
        <end position="47"/>
    </location>
</feature>
<evidence type="ECO:0000256" key="1">
    <source>
        <dbReference type="SAM" id="Phobius"/>
    </source>
</evidence>
<keyword evidence="1" id="KW-0472">Membrane</keyword>
<evidence type="ECO:0000313" key="3">
    <source>
        <dbReference type="Proteomes" id="UP001205560"/>
    </source>
</evidence>
<reference evidence="2 3" key="1">
    <citation type="submission" date="2022-08" db="EMBL/GenBank/DDBJ databases">
        <title>Reclassification of Massilia species as members of the genera Telluria, Duganella, Pseudoduganella, Mokoshia gen. nov. and Zemynaea gen. nov. using orthogonal and non-orthogonal genome-based approaches.</title>
        <authorList>
            <person name="Bowman J.P."/>
        </authorList>
    </citation>
    <scope>NUCLEOTIDE SEQUENCE [LARGE SCALE GENOMIC DNA]</scope>
    <source>
        <strain evidence="2 3">LMG 28164</strain>
    </source>
</reference>
<keyword evidence="1" id="KW-1133">Transmembrane helix</keyword>
<sequence>MNRSKGLAALLSALVFPGIGQWYLGRRGLALLFAVPALVAGYVYLNFALDEANALAGQLLGGSMPLDPAAIAARLEGRPTPLSVTLSGWVFALCWVGSVLEAWLGKRKM</sequence>
<name>A0ABT2A0I4_9BURK</name>
<evidence type="ECO:0000313" key="2">
    <source>
        <dbReference type="EMBL" id="MCS0587690.1"/>
    </source>
</evidence>
<organism evidence="2 3">
    <name type="scientific">Massilia norwichensis</name>
    <dbReference type="NCBI Taxonomy" id="1442366"/>
    <lineage>
        <taxon>Bacteria</taxon>
        <taxon>Pseudomonadati</taxon>
        <taxon>Pseudomonadota</taxon>
        <taxon>Betaproteobacteria</taxon>
        <taxon>Burkholderiales</taxon>
        <taxon>Oxalobacteraceae</taxon>
        <taxon>Telluria group</taxon>
        <taxon>Massilia</taxon>
    </lineage>
</organism>
<comment type="caution">
    <text evidence="2">The sequence shown here is derived from an EMBL/GenBank/DDBJ whole genome shotgun (WGS) entry which is preliminary data.</text>
</comment>
<dbReference type="EMBL" id="JANUGX010000001">
    <property type="protein sequence ID" value="MCS0587690.1"/>
    <property type="molecule type" value="Genomic_DNA"/>
</dbReference>
<gene>
    <name evidence="2" type="ORF">NX782_00555</name>
</gene>
<proteinExistence type="predicted"/>
<feature type="transmembrane region" description="Helical" evidence="1">
    <location>
        <begin position="86"/>
        <end position="104"/>
    </location>
</feature>
<dbReference type="Proteomes" id="UP001205560">
    <property type="component" value="Unassembled WGS sequence"/>
</dbReference>
<keyword evidence="3" id="KW-1185">Reference proteome</keyword>